<dbReference type="Pfam" id="PF04221">
    <property type="entry name" value="RelB"/>
    <property type="match status" value="1"/>
</dbReference>
<dbReference type="OrthoDB" id="9804867at2"/>
<comment type="similarity">
    <text evidence="1">Belongs to the RelB/DinJ antitoxin family.</text>
</comment>
<dbReference type="GO" id="GO:0006355">
    <property type="term" value="P:regulation of DNA-templated transcription"/>
    <property type="evidence" value="ECO:0007669"/>
    <property type="project" value="InterPro"/>
</dbReference>
<dbReference type="PaxDb" id="584708-Apau_2207"/>
<organism evidence="3 4">
    <name type="scientific">Aminomonas paucivorans DSM 12260</name>
    <dbReference type="NCBI Taxonomy" id="584708"/>
    <lineage>
        <taxon>Bacteria</taxon>
        <taxon>Thermotogati</taxon>
        <taxon>Synergistota</taxon>
        <taxon>Synergistia</taxon>
        <taxon>Synergistales</taxon>
        <taxon>Synergistaceae</taxon>
        <taxon>Aminomonas</taxon>
    </lineage>
</organism>
<evidence type="ECO:0000313" key="4">
    <source>
        <dbReference type="Proteomes" id="UP000005096"/>
    </source>
</evidence>
<evidence type="ECO:0000313" key="3">
    <source>
        <dbReference type="EMBL" id="EFQ24617.1"/>
    </source>
</evidence>
<dbReference type="Proteomes" id="UP000005096">
    <property type="component" value="Chromosome"/>
</dbReference>
<dbReference type="PANTHER" id="PTHR38781:SF1">
    <property type="entry name" value="ANTITOXIN DINJ-RELATED"/>
    <property type="match status" value="1"/>
</dbReference>
<dbReference type="GO" id="GO:0006351">
    <property type="term" value="P:DNA-templated transcription"/>
    <property type="evidence" value="ECO:0007669"/>
    <property type="project" value="TreeGrafter"/>
</dbReference>
<reference evidence="3 4" key="1">
    <citation type="journal article" date="2010" name="Stand. Genomic Sci.">
        <title>Non-contiguous finished genome sequence of Aminomonas paucivorans type strain (GLU-3).</title>
        <authorList>
            <person name="Pitluck S."/>
            <person name="Yasawong M."/>
            <person name="Held B."/>
            <person name="Lapidus A."/>
            <person name="Nolan M."/>
            <person name="Copeland A."/>
            <person name="Lucas S."/>
            <person name="Del Rio T.G."/>
            <person name="Tice H."/>
            <person name="Cheng J.F."/>
            <person name="Chertkov O."/>
            <person name="Goodwin L."/>
            <person name="Tapia R."/>
            <person name="Han C."/>
            <person name="Liolios K."/>
            <person name="Ivanova N."/>
            <person name="Mavromatis K."/>
            <person name="Ovchinnikova G."/>
            <person name="Pati A."/>
            <person name="Chen A."/>
            <person name="Palaniappan K."/>
            <person name="Land M."/>
            <person name="Hauser L."/>
            <person name="Chang Y.J."/>
            <person name="Jeffries C.D."/>
            <person name="Pukall R."/>
            <person name="Spring S."/>
            <person name="Rohde M."/>
            <person name="Sikorski J."/>
            <person name="Goker M."/>
            <person name="Woyke T."/>
            <person name="Bristow J."/>
            <person name="Eisen J.A."/>
            <person name="Markowitz V."/>
            <person name="Hugenholtz P."/>
            <person name="Kyrpides N.C."/>
            <person name="Klenk H.P."/>
        </authorList>
    </citation>
    <scope>NUCLEOTIDE SEQUENCE [LARGE SCALE GENOMIC DNA]</scope>
    <source>
        <strain evidence="3 4">DSM 12260</strain>
    </source>
</reference>
<dbReference type="RefSeq" id="WP_006301861.1">
    <property type="nucleotide sequence ID" value="NZ_CM001022.1"/>
</dbReference>
<dbReference type="Gene3D" id="1.10.1220.10">
    <property type="entry name" value="Met repressor-like"/>
    <property type="match status" value="1"/>
</dbReference>
<evidence type="ECO:0000256" key="1">
    <source>
        <dbReference type="ARBA" id="ARBA00010562"/>
    </source>
</evidence>
<accession>E3CZC0</accession>
<dbReference type="NCBIfam" id="TIGR02384">
    <property type="entry name" value="RelB_DinJ"/>
    <property type="match status" value="1"/>
</dbReference>
<dbReference type="AlphaFoldDB" id="E3CZC0"/>
<keyword evidence="4" id="KW-1185">Reference proteome</keyword>
<keyword evidence="2" id="KW-1277">Toxin-antitoxin system</keyword>
<evidence type="ECO:0000256" key="2">
    <source>
        <dbReference type="ARBA" id="ARBA00022649"/>
    </source>
</evidence>
<dbReference type="HOGENOM" id="CLU_154558_16_1_0"/>
<name>E3CZC0_9BACT</name>
<protein>
    <submittedName>
        <fullName evidence="3">Addiction module antitoxin, RelB/DinJ family</fullName>
    </submittedName>
</protein>
<dbReference type="PANTHER" id="PTHR38781">
    <property type="entry name" value="ANTITOXIN DINJ-RELATED"/>
    <property type="match status" value="1"/>
</dbReference>
<dbReference type="EMBL" id="CM001022">
    <property type="protein sequence ID" value="EFQ24617.1"/>
    <property type="molecule type" value="Genomic_DNA"/>
</dbReference>
<proteinExistence type="inferred from homology"/>
<dbReference type="eggNOG" id="COG3077">
    <property type="taxonomic scope" value="Bacteria"/>
</dbReference>
<dbReference type="InterPro" id="IPR007337">
    <property type="entry name" value="RelB/DinJ"/>
</dbReference>
<gene>
    <name evidence="3" type="ORF">Apau_2207</name>
</gene>
<sequence length="87" mass="9571">MALVQARIPEEVKEEAERILKTLGLDMASAIRVFVSSVVLNKGLPFEVAIKDPFFAPPNMRRLERSIASLDAGKGSAHDLQEDHDIA</sequence>
<dbReference type="InterPro" id="IPR013321">
    <property type="entry name" value="Arc_rbn_hlx_hlx"/>
</dbReference>
<dbReference type="STRING" id="584708.Apau_2207"/>